<protein>
    <recommendedName>
        <fullName evidence="4">Inhibitor I9 domain-containing protein</fullName>
    </recommendedName>
</protein>
<comment type="subcellular location">
    <subcellularLocation>
        <location evidence="1">Secreted</location>
    </subcellularLocation>
</comment>
<reference evidence="5" key="1">
    <citation type="journal article" date="2021" name="Front. Plant Sci.">
        <title>Chromosome-Scale Genome Assembly for Chinese Sour Jujube and Insights Into Its Genome Evolution and Domestication Signature.</title>
        <authorList>
            <person name="Shen L.-Y."/>
            <person name="Luo H."/>
            <person name="Wang X.-L."/>
            <person name="Wang X.-M."/>
            <person name="Qiu X.-J."/>
            <person name="Liu H."/>
            <person name="Zhou S.-S."/>
            <person name="Jia K.-H."/>
            <person name="Nie S."/>
            <person name="Bao Y.-T."/>
            <person name="Zhang R.-G."/>
            <person name="Yun Q.-Z."/>
            <person name="Chai Y.-H."/>
            <person name="Lu J.-Y."/>
            <person name="Li Y."/>
            <person name="Zhao S.-W."/>
            <person name="Mao J.-F."/>
            <person name="Jia S.-G."/>
            <person name="Mao Y.-M."/>
        </authorList>
    </citation>
    <scope>NUCLEOTIDE SEQUENCE</scope>
    <source>
        <strain evidence="5">AT0</strain>
        <tissue evidence="5">Leaf</tissue>
    </source>
</reference>
<dbReference type="Pfam" id="PF05922">
    <property type="entry name" value="Inhibitor_I9"/>
    <property type="match status" value="1"/>
</dbReference>
<comment type="similarity">
    <text evidence="2">Belongs to the peptidase S8 family.</text>
</comment>
<gene>
    <name evidence="5" type="ORF">FEM48_Zijuj06G0202700</name>
</gene>
<evidence type="ECO:0000313" key="6">
    <source>
        <dbReference type="Proteomes" id="UP000813462"/>
    </source>
</evidence>
<accession>A0A978VBE2</accession>
<evidence type="ECO:0000256" key="1">
    <source>
        <dbReference type="ARBA" id="ARBA00004613"/>
    </source>
</evidence>
<dbReference type="AlphaFoldDB" id="A0A978VBE2"/>
<organism evidence="5 6">
    <name type="scientific">Ziziphus jujuba var. spinosa</name>
    <dbReference type="NCBI Taxonomy" id="714518"/>
    <lineage>
        <taxon>Eukaryota</taxon>
        <taxon>Viridiplantae</taxon>
        <taxon>Streptophyta</taxon>
        <taxon>Embryophyta</taxon>
        <taxon>Tracheophyta</taxon>
        <taxon>Spermatophyta</taxon>
        <taxon>Magnoliopsida</taxon>
        <taxon>eudicotyledons</taxon>
        <taxon>Gunneridae</taxon>
        <taxon>Pentapetalae</taxon>
        <taxon>rosids</taxon>
        <taxon>fabids</taxon>
        <taxon>Rosales</taxon>
        <taxon>Rhamnaceae</taxon>
        <taxon>Paliureae</taxon>
        <taxon>Ziziphus</taxon>
    </lineage>
</organism>
<dbReference type="Gene3D" id="3.40.50.200">
    <property type="entry name" value="Peptidase S8/S53 domain"/>
    <property type="match status" value="1"/>
</dbReference>
<keyword evidence="3" id="KW-0732">Signal</keyword>
<evidence type="ECO:0000313" key="5">
    <source>
        <dbReference type="EMBL" id="KAH7525227.1"/>
    </source>
</evidence>
<dbReference type="Gene3D" id="3.50.30.30">
    <property type="match status" value="1"/>
</dbReference>
<dbReference type="SUPFAM" id="SSF52743">
    <property type="entry name" value="Subtilisin-like"/>
    <property type="match status" value="1"/>
</dbReference>
<evidence type="ECO:0000256" key="2">
    <source>
        <dbReference type="ARBA" id="ARBA00011073"/>
    </source>
</evidence>
<sequence>MNKVFTTSKKGSTSIIIHQFPFHLRQYPTSIRSSIFFTITYIYTYDYAIHGFSVPLSPSGLELLKRSPRFILAASDDFVKLHTTYTPEFLSLTESLGLWRSSLRAWKKWNYVHGPSHFGYAKGKVKGVAAYVLARLVVYKVAWEEGSVTSDVVAVETAIDVIALSSKNIGPAIAAVDNGFPWVITVAAGTVSRRFAGTLTLGQVVKIVGWSTFPGNSLSQSVPLLYKRPLSSIIL</sequence>
<dbReference type="EMBL" id="JAEACU010000006">
    <property type="protein sequence ID" value="KAH7525227.1"/>
    <property type="molecule type" value="Genomic_DNA"/>
</dbReference>
<dbReference type="InterPro" id="IPR010259">
    <property type="entry name" value="S8pro/Inhibitor_I9"/>
</dbReference>
<feature type="domain" description="Inhibitor I9" evidence="4">
    <location>
        <begin position="40"/>
        <end position="82"/>
    </location>
</feature>
<name>A0A978VBE2_ZIZJJ</name>
<dbReference type="Proteomes" id="UP000813462">
    <property type="component" value="Unassembled WGS sequence"/>
</dbReference>
<comment type="caution">
    <text evidence="5">The sequence shown here is derived from an EMBL/GenBank/DDBJ whole genome shotgun (WGS) entry which is preliminary data.</text>
</comment>
<dbReference type="InterPro" id="IPR036852">
    <property type="entry name" value="Peptidase_S8/S53_dom_sf"/>
</dbReference>
<dbReference type="InterPro" id="IPR045051">
    <property type="entry name" value="SBT"/>
</dbReference>
<proteinExistence type="inferred from homology"/>
<dbReference type="PANTHER" id="PTHR10795">
    <property type="entry name" value="PROPROTEIN CONVERTASE SUBTILISIN/KEXIN"/>
    <property type="match status" value="1"/>
</dbReference>
<dbReference type="GO" id="GO:0004252">
    <property type="term" value="F:serine-type endopeptidase activity"/>
    <property type="evidence" value="ECO:0007669"/>
    <property type="project" value="InterPro"/>
</dbReference>
<evidence type="ECO:0000259" key="4">
    <source>
        <dbReference type="Pfam" id="PF05922"/>
    </source>
</evidence>
<dbReference type="GO" id="GO:0006508">
    <property type="term" value="P:proteolysis"/>
    <property type="evidence" value="ECO:0007669"/>
    <property type="project" value="InterPro"/>
</dbReference>
<evidence type="ECO:0000256" key="3">
    <source>
        <dbReference type="ARBA" id="ARBA00022729"/>
    </source>
</evidence>
<dbReference type="GO" id="GO:0005576">
    <property type="term" value="C:extracellular region"/>
    <property type="evidence" value="ECO:0007669"/>
    <property type="project" value="UniProtKB-SubCell"/>
</dbReference>